<evidence type="ECO:0000313" key="1">
    <source>
        <dbReference type="EMBL" id="QYD67086.1"/>
    </source>
</evidence>
<evidence type="ECO:0000313" key="2">
    <source>
        <dbReference type="Proteomes" id="UP000826462"/>
    </source>
</evidence>
<dbReference type="RefSeq" id="WP_219796080.1">
    <property type="nucleotide sequence ID" value="NZ_CP080095.1"/>
</dbReference>
<dbReference type="EMBL" id="CP080095">
    <property type="protein sequence ID" value="QYD67086.1"/>
    <property type="molecule type" value="Genomic_DNA"/>
</dbReference>
<gene>
    <name evidence="1" type="ORF">KZJ38_11800</name>
</gene>
<name>A0ABX8UED0_9BURK</name>
<dbReference type="Proteomes" id="UP000826462">
    <property type="component" value="Chromosome 1"/>
</dbReference>
<sequence>MVSVKEHLQTLTGTKPEVIAAPHDKPKMCEAIVVAWSRCADQVTMNVASAPAISAELGVPFRSSERQQYIFRPAGSFQHTERP</sequence>
<organism evidence="1 2">
    <name type="scientific">Paraburkholderia edwinii</name>
    <dbReference type="NCBI Taxonomy" id="2861782"/>
    <lineage>
        <taxon>Bacteria</taxon>
        <taxon>Pseudomonadati</taxon>
        <taxon>Pseudomonadota</taxon>
        <taxon>Betaproteobacteria</taxon>
        <taxon>Burkholderiales</taxon>
        <taxon>Burkholderiaceae</taxon>
        <taxon>Paraburkholderia</taxon>
    </lineage>
</organism>
<keyword evidence="2" id="KW-1185">Reference proteome</keyword>
<proteinExistence type="predicted"/>
<protein>
    <submittedName>
        <fullName evidence="1">Uncharacterized protein</fullName>
    </submittedName>
</protein>
<accession>A0ABX8UED0</accession>
<reference evidence="1 2" key="1">
    <citation type="submission" date="2021-07" db="EMBL/GenBank/DDBJ databases">
        <title>Paraburkholderia edwinii protects Aspergillus sp. from phenazines by acting as a toxin sponge.</title>
        <authorList>
            <person name="Dahlstrom K.M."/>
            <person name="Newman D.K."/>
        </authorList>
    </citation>
    <scope>NUCLEOTIDE SEQUENCE [LARGE SCALE GENOMIC DNA]</scope>
    <source>
        <strain evidence="1 2">Pe01</strain>
    </source>
</reference>